<reference evidence="1" key="2">
    <citation type="submission" date="2013-11" db="EMBL/GenBank/DDBJ databases">
        <title>Draft genome sequence of Bacteroides uniformis (ATCC 8492).</title>
        <authorList>
            <person name="Sudarsanam P."/>
            <person name="Ley R."/>
            <person name="Guruge J."/>
            <person name="Turnbaugh P.J."/>
            <person name="Mahowald M."/>
            <person name="Liep D."/>
            <person name="Gordon J."/>
        </authorList>
    </citation>
    <scope>NUCLEOTIDE SEQUENCE</scope>
    <source>
        <strain evidence="1">ATCC 8492</strain>
    </source>
</reference>
<evidence type="ECO:0000313" key="2">
    <source>
        <dbReference type="Proteomes" id="UP000004110"/>
    </source>
</evidence>
<dbReference type="EMBL" id="AAYH02000048">
    <property type="protein sequence ID" value="EDO52305.1"/>
    <property type="molecule type" value="Genomic_DNA"/>
</dbReference>
<evidence type="ECO:0000313" key="1">
    <source>
        <dbReference type="EMBL" id="EDO52305.1"/>
    </source>
</evidence>
<dbReference type="Proteomes" id="UP000004110">
    <property type="component" value="Unassembled WGS sequence"/>
</dbReference>
<organism evidence="1 2">
    <name type="scientific">Bacteroides uniformis (strain ATCC 8492 / DSM 6597 / CCUG 4942 / CIP 103695 / JCM 5828 / KCTC 5204 / NCTC 13054 / VPI 0061)</name>
    <dbReference type="NCBI Taxonomy" id="411479"/>
    <lineage>
        <taxon>Bacteria</taxon>
        <taxon>Pseudomonadati</taxon>
        <taxon>Bacteroidota</taxon>
        <taxon>Bacteroidia</taxon>
        <taxon>Bacteroidales</taxon>
        <taxon>Bacteroidaceae</taxon>
        <taxon>Bacteroides</taxon>
    </lineage>
</organism>
<sequence>MSRNTAFAPLKFYMFNIILICSPQITQIDTDLNRI</sequence>
<gene>
    <name evidence="1" type="ORF">BACUNI_03918</name>
</gene>
<accession>A0ABC9N6E2</accession>
<dbReference type="AlphaFoldDB" id="A0ABC9N6E2"/>
<name>A0ABC9N6E2_BACUC</name>
<proteinExistence type="predicted"/>
<reference evidence="1" key="1">
    <citation type="submission" date="2007-06" db="EMBL/GenBank/DDBJ databases">
        <authorList>
            <person name="Fulton L."/>
            <person name="Clifton S."/>
            <person name="Fulton B."/>
            <person name="Xu J."/>
            <person name="Minx P."/>
            <person name="Pepin K.H."/>
            <person name="Johnson M."/>
            <person name="Thiruvilangam P."/>
            <person name="Bhonagiri V."/>
            <person name="Nash W.E."/>
            <person name="Mardis E.R."/>
            <person name="Wilson R.K."/>
        </authorList>
    </citation>
    <scope>NUCLEOTIDE SEQUENCE [LARGE SCALE GENOMIC DNA]</scope>
    <source>
        <strain evidence="1">ATCC 8492</strain>
    </source>
</reference>
<protein>
    <submittedName>
        <fullName evidence="1">Uncharacterized protein</fullName>
    </submittedName>
</protein>
<keyword evidence="2" id="KW-1185">Reference proteome</keyword>
<comment type="caution">
    <text evidence="1">The sequence shown here is derived from an EMBL/GenBank/DDBJ whole genome shotgun (WGS) entry which is preliminary data.</text>
</comment>